<accession>A0A834YB27</accession>
<dbReference type="OMA" id="DANSICG"/>
<protein>
    <submittedName>
        <fullName evidence="7">Uncharacterized protein</fullName>
    </submittedName>
</protein>
<evidence type="ECO:0000256" key="4">
    <source>
        <dbReference type="ARBA" id="ARBA00023180"/>
    </source>
</evidence>
<keyword evidence="4" id="KW-0325">Glycoprotein</keyword>
<feature type="compositionally biased region" description="Pro residues" evidence="5">
    <location>
        <begin position="131"/>
        <end position="153"/>
    </location>
</feature>
<evidence type="ECO:0000313" key="7">
    <source>
        <dbReference type="EMBL" id="KAF8378168.1"/>
    </source>
</evidence>
<feature type="chain" id="PRO_5032609192" evidence="6">
    <location>
        <begin position="26"/>
        <end position="547"/>
    </location>
</feature>
<dbReference type="PANTHER" id="PTHR22835">
    <property type="entry name" value="ZINC FINGER FYVE DOMAIN CONTAINING PROTEIN"/>
    <property type="match status" value="1"/>
</dbReference>
<proteinExistence type="inferred from homology"/>
<evidence type="ECO:0000256" key="5">
    <source>
        <dbReference type="SAM" id="MobiDB-lite"/>
    </source>
</evidence>
<dbReference type="Pfam" id="PF00657">
    <property type="entry name" value="Lipase_GDSL"/>
    <property type="match status" value="1"/>
</dbReference>
<dbReference type="GO" id="GO:0016788">
    <property type="term" value="F:hydrolase activity, acting on ester bonds"/>
    <property type="evidence" value="ECO:0007669"/>
    <property type="project" value="InterPro"/>
</dbReference>
<feature type="compositionally biased region" description="Low complexity" evidence="5">
    <location>
        <begin position="63"/>
        <end position="130"/>
    </location>
</feature>
<organism evidence="7 8">
    <name type="scientific">Tetracentron sinense</name>
    <name type="common">Spur-leaf</name>
    <dbReference type="NCBI Taxonomy" id="13715"/>
    <lineage>
        <taxon>Eukaryota</taxon>
        <taxon>Viridiplantae</taxon>
        <taxon>Streptophyta</taxon>
        <taxon>Embryophyta</taxon>
        <taxon>Tracheophyta</taxon>
        <taxon>Spermatophyta</taxon>
        <taxon>Magnoliopsida</taxon>
        <taxon>Trochodendrales</taxon>
        <taxon>Trochodendraceae</taxon>
        <taxon>Tetracentron</taxon>
    </lineage>
</organism>
<dbReference type="AlphaFoldDB" id="A0A834YB27"/>
<dbReference type="OrthoDB" id="1600564at2759"/>
<sequence length="547" mass="58389">MVNSKSFSLPIGLLILLLSSSLSTAHNHPSPPTNTCPPCPCPCSENTTPPPSSPNKSSPPSPQSDTSPPSPQSNTSPPSPQSDNSPPSPHSNTSPPSPQSNTSPPSPQGNTSPPSPDSNTSPPSPQSNTSPPSPQGNPSPPSPNSNTSPPSPQASPDSNTSPPSPQSNTSPPSPKSNTSPPSPPNNISPPTNSYKGCFKKIYAFGDSYTDTGNAICMGSLGSFANVFLSHNFYGSTTFKKPMNRLCDGRLVLDFLSEALGLPYVPPYHDTAANFSCGANFAVAGSTSLSSDFFLRNKVGHTLMWNRVPHSFLSQIDWFNKFIQEVDCKGKDESACKAEMANSLFWIGEMGVNDYTRTFGSSFSTQLLMETTVNNVCRLLKAMLLKGAKYIVVQGLPPTGCLPLDLSTCSSSDRDDAGCSASANAVIKAHNDLLQSKLAKLQEQFSGCSIIYADYWSAYRTILMKSKEYHFEEPYKACCGAGDSKLNFDANSICGSPSTSKCAEPSKYINWDGVHLTEAMHEKLADLFFNQGFCRPSFDKMISAKLSA</sequence>
<evidence type="ECO:0000256" key="6">
    <source>
        <dbReference type="SAM" id="SignalP"/>
    </source>
</evidence>
<dbReference type="InterPro" id="IPR001087">
    <property type="entry name" value="GDSL"/>
</dbReference>
<feature type="compositionally biased region" description="Pro residues" evidence="5">
    <location>
        <begin position="48"/>
        <end position="62"/>
    </location>
</feature>
<evidence type="ECO:0000256" key="3">
    <source>
        <dbReference type="ARBA" id="ARBA00022801"/>
    </source>
</evidence>
<feature type="signal peptide" evidence="6">
    <location>
        <begin position="1"/>
        <end position="25"/>
    </location>
</feature>
<dbReference type="Proteomes" id="UP000655225">
    <property type="component" value="Unassembled WGS sequence"/>
</dbReference>
<keyword evidence="8" id="KW-1185">Reference proteome</keyword>
<name>A0A834YB27_TETSI</name>
<feature type="compositionally biased region" description="Low complexity" evidence="5">
    <location>
        <begin position="154"/>
        <end position="179"/>
    </location>
</feature>
<dbReference type="CDD" id="cd01837">
    <property type="entry name" value="SGNH_plant_lipase_like"/>
    <property type="match status" value="1"/>
</dbReference>
<dbReference type="InterPro" id="IPR036514">
    <property type="entry name" value="SGNH_hydro_sf"/>
</dbReference>
<feature type="region of interest" description="Disordered" evidence="5">
    <location>
        <begin position="23"/>
        <end position="191"/>
    </location>
</feature>
<reference evidence="7 8" key="1">
    <citation type="submission" date="2020-04" db="EMBL/GenBank/DDBJ databases">
        <title>Plant Genome Project.</title>
        <authorList>
            <person name="Zhang R.-G."/>
        </authorList>
    </citation>
    <scope>NUCLEOTIDE SEQUENCE [LARGE SCALE GENOMIC DNA]</scope>
    <source>
        <strain evidence="7">YNK0</strain>
        <tissue evidence="7">Leaf</tissue>
    </source>
</reference>
<evidence type="ECO:0000256" key="1">
    <source>
        <dbReference type="ARBA" id="ARBA00008668"/>
    </source>
</evidence>
<gene>
    <name evidence="7" type="ORF">HHK36_029505</name>
</gene>
<evidence type="ECO:0000313" key="8">
    <source>
        <dbReference type="Proteomes" id="UP000655225"/>
    </source>
</evidence>
<comment type="caution">
    <text evidence="7">The sequence shown here is derived from an EMBL/GenBank/DDBJ whole genome shotgun (WGS) entry which is preliminary data.</text>
</comment>
<keyword evidence="3" id="KW-0378">Hydrolase</keyword>
<evidence type="ECO:0000256" key="2">
    <source>
        <dbReference type="ARBA" id="ARBA00022729"/>
    </source>
</evidence>
<dbReference type="PANTHER" id="PTHR22835:SF532">
    <property type="entry name" value="SERINE-RICH ADHESIN FOR PLATELETS-LIKE ISOFORM X1"/>
    <property type="match status" value="1"/>
</dbReference>
<dbReference type="InterPro" id="IPR035669">
    <property type="entry name" value="SGNH_plant_lipase-like"/>
</dbReference>
<comment type="similarity">
    <text evidence="1">Belongs to the 'GDSL' lipolytic enzyme family.</text>
</comment>
<dbReference type="Gene3D" id="3.40.50.1110">
    <property type="entry name" value="SGNH hydrolase"/>
    <property type="match status" value="1"/>
</dbReference>
<dbReference type="EMBL" id="JABCRI010000023">
    <property type="protein sequence ID" value="KAF8378168.1"/>
    <property type="molecule type" value="Genomic_DNA"/>
</dbReference>
<keyword evidence="2 6" id="KW-0732">Signal</keyword>
<dbReference type="SUPFAM" id="SSF52266">
    <property type="entry name" value="SGNH hydrolase"/>
    <property type="match status" value="1"/>
</dbReference>